<protein>
    <submittedName>
        <fullName evidence="12">Sodium/hydrogen exchanger family protein</fullName>
    </submittedName>
</protein>
<reference evidence="12" key="1">
    <citation type="submission" date="2018-06" db="EMBL/GenBank/DDBJ databases">
        <authorList>
            <person name="Zhirakovskaya E."/>
        </authorList>
    </citation>
    <scope>NUCLEOTIDE SEQUENCE</scope>
</reference>
<feature type="transmembrane region" description="Helical" evidence="9">
    <location>
        <begin position="31"/>
        <end position="48"/>
    </location>
</feature>
<feature type="transmembrane region" description="Helical" evidence="9">
    <location>
        <begin position="365"/>
        <end position="394"/>
    </location>
</feature>
<evidence type="ECO:0000259" key="11">
    <source>
        <dbReference type="Pfam" id="PF02254"/>
    </source>
</evidence>
<feature type="transmembrane region" description="Helical" evidence="9">
    <location>
        <begin position="185"/>
        <end position="207"/>
    </location>
</feature>
<comment type="subcellular location">
    <subcellularLocation>
        <location evidence="1">Cell membrane</location>
        <topology evidence="1">Multi-pass membrane protein</topology>
    </subcellularLocation>
</comment>
<feature type="transmembrane region" description="Helical" evidence="9">
    <location>
        <begin position="118"/>
        <end position="138"/>
    </location>
</feature>
<keyword evidence="8 9" id="KW-0472">Membrane</keyword>
<evidence type="ECO:0000259" key="10">
    <source>
        <dbReference type="Pfam" id="PF00999"/>
    </source>
</evidence>
<evidence type="ECO:0000256" key="8">
    <source>
        <dbReference type="ARBA" id="ARBA00023136"/>
    </source>
</evidence>
<evidence type="ECO:0000256" key="1">
    <source>
        <dbReference type="ARBA" id="ARBA00004651"/>
    </source>
</evidence>
<evidence type="ECO:0000256" key="6">
    <source>
        <dbReference type="ARBA" id="ARBA00022989"/>
    </source>
</evidence>
<feature type="transmembrane region" description="Helical" evidence="9">
    <location>
        <begin position="219"/>
        <end position="239"/>
    </location>
</feature>
<dbReference type="GO" id="GO:0005886">
    <property type="term" value="C:plasma membrane"/>
    <property type="evidence" value="ECO:0007669"/>
    <property type="project" value="UniProtKB-SubCell"/>
</dbReference>
<organism evidence="12">
    <name type="scientific">hydrothermal vent metagenome</name>
    <dbReference type="NCBI Taxonomy" id="652676"/>
    <lineage>
        <taxon>unclassified sequences</taxon>
        <taxon>metagenomes</taxon>
        <taxon>ecological metagenomes</taxon>
    </lineage>
</organism>
<evidence type="ECO:0000256" key="9">
    <source>
        <dbReference type="SAM" id="Phobius"/>
    </source>
</evidence>
<dbReference type="GO" id="GO:0006813">
    <property type="term" value="P:potassium ion transport"/>
    <property type="evidence" value="ECO:0007669"/>
    <property type="project" value="InterPro"/>
</dbReference>
<keyword evidence="7" id="KW-0406">Ion transport</keyword>
<dbReference type="InterPro" id="IPR006153">
    <property type="entry name" value="Cation/H_exchanger_TM"/>
</dbReference>
<feature type="transmembrane region" description="Helical" evidence="9">
    <location>
        <begin position="297"/>
        <end position="320"/>
    </location>
</feature>
<evidence type="ECO:0000256" key="5">
    <source>
        <dbReference type="ARBA" id="ARBA00022692"/>
    </source>
</evidence>
<dbReference type="InterPro" id="IPR036291">
    <property type="entry name" value="NAD(P)-bd_dom_sf"/>
</dbReference>
<dbReference type="EMBL" id="UOEA01000069">
    <property type="protein sequence ID" value="VAV84636.1"/>
    <property type="molecule type" value="Genomic_DNA"/>
</dbReference>
<dbReference type="PANTHER" id="PTHR32507:SF0">
    <property type="entry name" value="NA(+)_H(+) ANTIPORTER 2-RELATED"/>
    <property type="match status" value="1"/>
</dbReference>
<evidence type="ECO:0000256" key="3">
    <source>
        <dbReference type="ARBA" id="ARBA00022449"/>
    </source>
</evidence>
<accession>A0A3B0R6B6</accession>
<feature type="transmembrane region" description="Helical" evidence="9">
    <location>
        <begin position="6"/>
        <end position="24"/>
    </location>
</feature>
<proteinExistence type="predicted"/>
<keyword evidence="6 9" id="KW-1133">Transmembrane helix</keyword>
<dbReference type="SUPFAM" id="SSF51735">
    <property type="entry name" value="NAD(P)-binding Rossmann-fold domains"/>
    <property type="match status" value="1"/>
</dbReference>
<evidence type="ECO:0000256" key="2">
    <source>
        <dbReference type="ARBA" id="ARBA00022448"/>
    </source>
</evidence>
<feature type="transmembrane region" description="Helical" evidence="9">
    <location>
        <begin position="158"/>
        <end position="179"/>
    </location>
</feature>
<feature type="transmembrane region" description="Helical" evidence="9">
    <location>
        <begin position="92"/>
        <end position="112"/>
    </location>
</feature>
<feature type="transmembrane region" description="Helical" evidence="9">
    <location>
        <begin position="54"/>
        <end position="71"/>
    </location>
</feature>
<evidence type="ECO:0000256" key="4">
    <source>
        <dbReference type="ARBA" id="ARBA00022475"/>
    </source>
</evidence>
<feature type="domain" description="Cation/H+ exchanger transmembrane" evidence="10">
    <location>
        <begin position="17"/>
        <end position="389"/>
    </location>
</feature>
<keyword evidence="5 9" id="KW-0812">Transmembrane</keyword>
<dbReference type="GO" id="GO:1902600">
    <property type="term" value="P:proton transmembrane transport"/>
    <property type="evidence" value="ECO:0007669"/>
    <property type="project" value="InterPro"/>
</dbReference>
<dbReference type="InterPro" id="IPR003148">
    <property type="entry name" value="RCK_N"/>
</dbReference>
<keyword evidence="3" id="KW-0050">Antiport</keyword>
<keyword evidence="4" id="KW-1003">Cell membrane</keyword>
<dbReference type="AlphaFoldDB" id="A0A3B0R6B6"/>
<dbReference type="Gene3D" id="1.20.1530.20">
    <property type="match status" value="1"/>
</dbReference>
<feature type="transmembrane region" description="Helical" evidence="9">
    <location>
        <begin position="273"/>
        <end position="291"/>
    </location>
</feature>
<gene>
    <name evidence="12" type="ORF">MNBD_DELTA01-1844</name>
</gene>
<sequence>MTETLLVGVATLTVVGVGSQWLAWRFSVPSILLLLIFGFIIGPVTGFFDPDVFLGDLLLPVVSVSVAIILFEGGLSLRISELKGYGAVVRNLVTIGVAVTWLVGAAAAHYIAGLDLSISILLGAVLVVTGPTVIIPLLRHVRPVGYLASILRWEGIVIDPIGATLAVLVFEVILAGGLFEGTSAAVVAVVKTIVIGGVAGGLGAFILKELLKRYWIPDFLQSPFTLMMVIAIFAVSDHFQSESGLLSVTLMGIFLANQKSVTVKHIAEFKENLRVLLIGTLFILLAARLRISDLSHLHLGSLAFLAILIVIARPLAVLLSTIGSGLKFKERFFLMCMAPRGIVAAAISSVFALKLIEQGYAQAELMVPLTFMVIIGTVALYGLGSAPVAVLLGIARPNPQGILFIGAHSWARAVAKVLSDEGIEVLLTDNNWANISQARMAGLSAYYGNVLSESLPNKLDLSGLGRLIALTPNDNVNSLSAMQFSDEFESKRLYQLPLQDVKRASESIRGRLVFGEGVNYSYIDTRFRAGMIIKKTKLTEEFHFDAFKARYGGAVPMFVISENKELTVFTIEPPLTPQPGNTIISLLRPIEEDVEERQAKKQAKKQGKRAD</sequence>
<dbReference type="Pfam" id="PF02254">
    <property type="entry name" value="TrkA_N"/>
    <property type="match status" value="1"/>
</dbReference>
<dbReference type="Pfam" id="PF00999">
    <property type="entry name" value="Na_H_Exchanger"/>
    <property type="match status" value="1"/>
</dbReference>
<dbReference type="Gene3D" id="3.40.50.720">
    <property type="entry name" value="NAD(P)-binding Rossmann-like Domain"/>
    <property type="match status" value="1"/>
</dbReference>
<evidence type="ECO:0000256" key="7">
    <source>
        <dbReference type="ARBA" id="ARBA00023065"/>
    </source>
</evidence>
<keyword evidence="2" id="KW-0813">Transport</keyword>
<feature type="transmembrane region" description="Helical" evidence="9">
    <location>
        <begin position="332"/>
        <end position="353"/>
    </location>
</feature>
<evidence type="ECO:0000313" key="12">
    <source>
        <dbReference type="EMBL" id="VAV84636.1"/>
    </source>
</evidence>
<name>A0A3B0R6B6_9ZZZZ</name>
<dbReference type="PANTHER" id="PTHR32507">
    <property type="entry name" value="NA(+)/H(+) ANTIPORTER 1"/>
    <property type="match status" value="1"/>
</dbReference>
<feature type="domain" description="RCK N-terminal" evidence="11">
    <location>
        <begin position="403"/>
        <end position="490"/>
    </location>
</feature>
<dbReference type="GO" id="GO:0015297">
    <property type="term" value="F:antiporter activity"/>
    <property type="evidence" value="ECO:0007669"/>
    <property type="project" value="UniProtKB-KW"/>
</dbReference>
<dbReference type="InterPro" id="IPR038770">
    <property type="entry name" value="Na+/solute_symporter_sf"/>
</dbReference>